<accession>A0A9X3ZGE8</accession>
<dbReference type="GO" id="GO:0055085">
    <property type="term" value="P:transmembrane transport"/>
    <property type="evidence" value="ECO:0007669"/>
    <property type="project" value="InterPro"/>
</dbReference>
<keyword evidence="4" id="KW-1185">Reference proteome</keyword>
<proteinExistence type="predicted"/>
<dbReference type="Pfam" id="PF03480">
    <property type="entry name" value="DctP"/>
    <property type="match status" value="1"/>
</dbReference>
<evidence type="ECO:0000256" key="1">
    <source>
        <dbReference type="ARBA" id="ARBA00022729"/>
    </source>
</evidence>
<feature type="signal peptide" evidence="2">
    <location>
        <begin position="1"/>
        <end position="20"/>
    </location>
</feature>
<dbReference type="Proteomes" id="UP001151234">
    <property type="component" value="Unassembled WGS sequence"/>
</dbReference>
<dbReference type="EMBL" id="JAPJZI010000001">
    <property type="protein sequence ID" value="MDA5397511.1"/>
    <property type="molecule type" value="Genomic_DNA"/>
</dbReference>
<dbReference type="AlphaFoldDB" id="A0A9X3ZGE8"/>
<protein>
    <submittedName>
        <fullName evidence="3">TRAP transporter substrate-binding protein DctP</fullName>
    </submittedName>
</protein>
<evidence type="ECO:0000256" key="2">
    <source>
        <dbReference type="SAM" id="SignalP"/>
    </source>
</evidence>
<keyword evidence="1 2" id="KW-0732">Signal</keyword>
<evidence type="ECO:0000313" key="3">
    <source>
        <dbReference type="EMBL" id="MDA5397511.1"/>
    </source>
</evidence>
<dbReference type="InterPro" id="IPR038404">
    <property type="entry name" value="TRAP_DctP_sf"/>
</dbReference>
<organism evidence="3 4">
    <name type="scientific">Hoeflea prorocentri</name>
    <dbReference type="NCBI Taxonomy" id="1922333"/>
    <lineage>
        <taxon>Bacteria</taxon>
        <taxon>Pseudomonadati</taxon>
        <taxon>Pseudomonadota</taxon>
        <taxon>Alphaproteobacteria</taxon>
        <taxon>Hyphomicrobiales</taxon>
        <taxon>Rhizobiaceae</taxon>
        <taxon>Hoeflea</taxon>
    </lineage>
</organism>
<dbReference type="InterPro" id="IPR018389">
    <property type="entry name" value="DctP_fam"/>
</dbReference>
<dbReference type="PANTHER" id="PTHR33376">
    <property type="match status" value="1"/>
</dbReference>
<comment type="caution">
    <text evidence="3">The sequence shown here is derived from an EMBL/GenBank/DDBJ whole genome shotgun (WGS) entry which is preliminary data.</text>
</comment>
<evidence type="ECO:0000313" key="4">
    <source>
        <dbReference type="Proteomes" id="UP001151234"/>
    </source>
</evidence>
<dbReference type="NCBIfam" id="NF037995">
    <property type="entry name" value="TRAP_S1"/>
    <property type="match status" value="1"/>
</dbReference>
<dbReference type="RefSeq" id="WP_267988972.1">
    <property type="nucleotide sequence ID" value="NZ_JAPJZI010000001.1"/>
</dbReference>
<name>A0A9X3ZGE8_9HYPH</name>
<dbReference type="Gene3D" id="3.40.190.170">
    <property type="entry name" value="Bacterial extracellular solute-binding protein, family 7"/>
    <property type="match status" value="1"/>
</dbReference>
<reference evidence="3" key="1">
    <citation type="submission" date="2022-11" db="EMBL/GenBank/DDBJ databases">
        <title>Draft genome sequence of Hoeflea poritis E7-10 and Hoeflea prorocentri PM5-8, separated from scleractinian coral Porites lutea and marine dinoflagellate.</title>
        <authorList>
            <person name="Zhang G."/>
            <person name="Wei Q."/>
            <person name="Cai L."/>
        </authorList>
    </citation>
    <scope>NUCLEOTIDE SEQUENCE</scope>
    <source>
        <strain evidence="3">PM5-8</strain>
    </source>
</reference>
<gene>
    <name evidence="3" type="primary">dctP</name>
    <name evidence="3" type="ORF">OQ273_02895</name>
</gene>
<dbReference type="PANTHER" id="PTHR33376:SF15">
    <property type="entry name" value="BLL6794 PROTEIN"/>
    <property type="match status" value="1"/>
</dbReference>
<sequence length="352" mass="37546">MKRILKVAALAASMSAIGLAASAETVLIANDPGPNRGVRSVAVNYLSDEIAKRSGDTVKIQNNWGGALFKTTAALESLGTGVADLGVVVGAYAQSELPELNIGALVMPQAGPWVMMKSLHELFTTNETIKQRLADKNIVYINHYALPPALVGCQGKGIASAKDADGVKMSDTGGMSGLFKDLGGNMVRMPVYEVYQAMETGLIDCTVTYSYFAVATKLDELLTSVTPMDFAAVTVVITVMNKDSFDSLSAEQQAAILETGEHMADYYGEALAAADKSAMDKMTTRETPVVINAFSEEDYDAFREASKTVTGKWLADAEATGLDGQATLDEFLGLQAKWKAVAETEGLPWERN</sequence>
<feature type="chain" id="PRO_5040754196" evidence="2">
    <location>
        <begin position="21"/>
        <end position="352"/>
    </location>
</feature>